<dbReference type="InterPro" id="IPR002372">
    <property type="entry name" value="PQQ_rpt_dom"/>
</dbReference>
<evidence type="ECO:0000256" key="2">
    <source>
        <dbReference type="SAM" id="SignalP"/>
    </source>
</evidence>
<dbReference type="PANTHER" id="PTHR42754:SF1">
    <property type="entry name" value="LIPOPROTEIN"/>
    <property type="match status" value="1"/>
</dbReference>
<dbReference type="InterPro" id="IPR026444">
    <property type="entry name" value="Secre_tail"/>
</dbReference>
<evidence type="ECO:0000313" key="5">
    <source>
        <dbReference type="EMBL" id="AZA89420.1"/>
    </source>
</evidence>
<evidence type="ECO:0000256" key="1">
    <source>
        <dbReference type="ARBA" id="ARBA00022729"/>
    </source>
</evidence>
<keyword evidence="6" id="KW-1185">Reference proteome</keyword>
<dbReference type="InterPro" id="IPR011047">
    <property type="entry name" value="Quinoprotein_ADH-like_sf"/>
</dbReference>
<dbReference type="Pfam" id="PF18962">
    <property type="entry name" value="Por_Secre_tail"/>
    <property type="match status" value="1"/>
</dbReference>
<feature type="domain" description="Pyrrolo-quinoline quinone repeat" evidence="3">
    <location>
        <begin position="198"/>
        <end position="375"/>
    </location>
</feature>
<dbReference type="EMBL" id="CP033923">
    <property type="protein sequence ID" value="AZA89420.1"/>
    <property type="molecule type" value="Genomic_DNA"/>
</dbReference>
<dbReference type="AlphaFoldDB" id="A0AAD1DPI2"/>
<dbReference type="RefSeq" id="WP_123855897.1">
    <property type="nucleotide sequence ID" value="NZ_CP033923.1"/>
</dbReference>
<protein>
    <submittedName>
        <fullName evidence="5">T9SS C-terminal target domain-containing protein</fullName>
    </submittedName>
</protein>
<dbReference type="Proteomes" id="UP000278288">
    <property type="component" value="Chromosome"/>
</dbReference>
<accession>A0AAD1DPI2</accession>
<dbReference type="PANTHER" id="PTHR42754">
    <property type="entry name" value="ENDOGLUCANASE"/>
    <property type="match status" value="1"/>
</dbReference>
<feature type="signal peptide" evidence="2">
    <location>
        <begin position="1"/>
        <end position="23"/>
    </location>
</feature>
<dbReference type="Pfam" id="PF13360">
    <property type="entry name" value="PQQ_2"/>
    <property type="match status" value="1"/>
</dbReference>
<feature type="domain" description="Secretion system C-terminal sorting" evidence="4">
    <location>
        <begin position="463"/>
        <end position="534"/>
    </location>
</feature>
<reference evidence="5 6" key="1">
    <citation type="submission" date="2018-11" db="EMBL/GenBank/DDBJ databases">
        <title>Proposal to divide the Flavobacteriaceae and reorganize its genera based on Amino Acid Identity values calculated from whole genome sequences.</title>
        <authorList>
            <person name="Nicholson A.C."/>
            <person name="Gulvik C.A."/>
            <person name="Whitney A.M."/>
            <person name="Humrighouse B.W."/>
            <person name="Bell M."/>
            <person name="Holmes B."/>
            <person name="Steigerwalt A.G."/>
            <person name="Villarma A."/>
            <person name="Sheth M."/>
            <person name="Batra D."/>
            <person name="Pryor J."/>
            <person name="Bernardet J.-F."/>
            <person name="Hugo C."/>
            <person name="Kampfer P."/>
            <person name="Newman J."/>
            <person name="McQuiston J.R."/>
        </authorList>
    </citation>
    <scope>NUCLEOTIDE SEQUENCE [LARGE SCALE GENOMIC DNA]</scope>
    <source>
        <strain evidence="5 6">G0041</strain>
    </source>
</reference>
<name>A0AAD1DPI2_CHRNA</name>
<gene>
    <name evidence="5" type="ORF">EG343_01625</name>
</gene>
<evidence type="ECO:0000313" key="6">
    <source>
        <dbReference type="Proteomes" id="UP000278288"/>
    </source>
</evidence>
<evidence type="ECO:0000259" key="3">
    <source>
        <dbReference type="Pfam" id="PF13360"/>
    </source>
</evidence>
<sequence>MKFNYKKMLPVLAGLFFSGFSMAQAPAIEWQKSLGGTGSDYASSIIQTADGGYMISATSASNNGNVTGNHGNSDYWLIKLNATGTLQWQKSLGGTGNDYASSIIQTADGGYVVAGTSESNNGDVTGNHGFTDGWALKLNSDAGVIYWKKAFGGTNYDAISKMISTTDGGYLFVGSSSSNNNGDVPGNNGYIDYWIVKINSDGNVQWKKSLGGTGDDRATSVVQTTDGGYVVAGYAENNNGDVTGNHGGKDYWIIKLNSDGGVIYWKKSLGGSHQDLATSIVKTSDGGFIVAGHAFSNDGDVTENHDGTDYWVVKIDATGNIQWQKALGGSKADLASSIIQATDGGYLVVGSTASNDGQVTGYHPPSGSGTGEIPLSYDYWAVKLTPTGNIQWQKCFGGSGVDSANSVIQTTDGGYIIAGGSNSNNGDVTVNNGNDDVWVVKLAPEIQLATNEVVKDDAVTAKVFPNPAKDHVTLKLDYFTPSMEVSITDMLGKTVHQQKLDGLKTKINTSHLGKGVYFLTIPHSTQKLTKKIIIE</sequence>
<dbReference type="KEGG" id="cnk:EG343_01625"/>
<organism evidence="5 6">
    <name type="scientific">Chryseobacterium nakagawai</name>
    <dbReference type="NCBI Taxonomy" id="1241982"/>
    <lineage>
        <taxon>Bacteria</taxon>
        <taxon>Pseudomonadati</taxon>
        <taxon>Bacteroidota</taxon>
        <taxon>Flavobacteriia</taxon>
        <taxon>Flavobacteriales</taxon>
        <taxon>Weeksellaceae</taxon>
        <taxon>Chryseobacterium group</taxon>
        <taxon>Chryseobacterium</taxon>
    </lineage>
</organism>
<evidence type="ECO:0000259" key="4">
    <source>
        <dbReference type="Pfam" id="PF18962"/>
    </source>
</evidence>
<proteinExistence type="predicted"/>
<feature type="chain" id="PRO_5042127304" evidence="2">
    <location>
        <begin position="24"/>
        <end position="535"/>
    </location>
</feature>
<dbReference type="NCBIfam" id="TIGR04183">
    <property type="entry name" value="Por_Secre_tail"/>
    <property type="match status" value="1"/>
</dbReference>
<keyword evidence="1 2" id="KW-0732">Signal</keyword>
<dbReference type="SUPFAM" id="SSF50998">
    <property type="entry name" value="Quinoprotein alcohol dehydrogenase-like"/>
    <property type="match status" value="1"/>
</dbReference>